<evidence type="ECO:0000313" key="2">
    <source>
        <dbReference type="EMBL" id="WRO21046.1"/>
    </source>
</evidence>
<evidence type="ECO:0000313" key="3">
    <source>
        <dbReference type="Proteomes" id="UP001329915"/>
    </source>
</evidence>
<dbReference type="Proteomes" id="UP001329915">
    <property type="component" value="Chromosome"/>
</dbReference>
<proteinExistence type="predicted"/>
<keyword evidence="3" id="KW-1185">Reference proteome</keyword>
<protein>
    <submittedName>
        <fullName evidence="2">Uncharacterized protein</fullName>
    </submittedName>
</protein>
<reference evidence="2 3" key="1">
    <citation type="submission" date="2023-04" db="EMBL/GenBank/DDBJ databases">
        <authorList>
            <person name="Hsu D."/>
        </authorList>
    </citation>
    <scope>NUCLEOTIDE SEQUENCE [LARGE SCALE GENOMIC DNA]</scope>
    <source>
        <strain evidence="2 3">MK1</strain>
    </source>
</reference>
<dbReference type="AlphaFoldDB" id="A0AAU0ULD0"/>
<feature type="transmembrane region" description="Helical" evidence="1">
    <location>
        <begin position="6"/>
        <end position="26"/>
    </location>
</feature>
<dbReference type="EMBL" id="CP121694">
    <property type="protein sequence ID" value="WRO21046.1"/>
    <property type="molecule type" value="Genomic_DNA"/>
</dbReference>
<evidence type="ECO:0000256" key="1">
    <source>
        <dbReference type="SAM" id="Phobius"/>
    </source>
</evidence>
<accession>A0AAU0ULD0</accession>
<keyword evidence="1" id="KW-1133">Transmembrane helix</keyword>
<organism evidence="2 3">
    <name type="scientific">Metallumcola ferriviriculae</name>
    <dbReference type="NCBI Taxonomy" id="3039180"/>
    <lineage>
        <taxon>Bacteria</taxon>
        <taxon>Bacillati</taxon>
        <taxon>Bacillota</taxon>
        <taxon>Clostridia</taxon>
        <taxon>Neomoorellales</taxon>
        <taxon>Desulfitibacteraceae</taxon>
        <taxon>Metallumcola</taxon>
    </lineage>
</organism>
<dbReference type="KEGG" id="dbc:MFMK1_000840"/>
<dbReference type="RefSeq" id="WP_366923911.1">
    <property type="nucleotide sequence ID" value="NZ_CP121694.1"/>
</dbReference>
<name>A0AAU0ULD0_9FIRM</name>
<gene>
    <name evidence="2" type="ORF">MFMK1_000840</name>
</gene>
<keyword evidence="1" id="KW-0812">Transmembrane</keyword>
<sequence>MNRKYVKSGILVLITLFILILVIYLISNGCSQEKRIANVEAVNEVINRQVLELMIEPSIKSSEFINILNQELSINVIEISKIDGQDVAVVNITAPDVASVLEDFYLNHKDEEMTYQELKNILTESIRGASPVEKEVVVNIYKENGAIEVEFTEDFINAMYGGIFRFSNDFFREISQEVNNAVD</sequence>
<keyword evidence="1" id="KW-0472">Membrane</keyword>